<name>N4U4I3_FUSC1</name>
<dbReference type="InterPro" id="IPR011990">
    <property type="entry name" value="TPR-like_helical_dom_sf"/>
</dbReference>
<dbReference type="Pfam" id="PF22893">
    <property type="entry name" value="ULD_2"/>
    <property type="match status" value="1"/>
</dbReference>
<dbReference type="AlphaFoldDB" id="N4U4I3"/>
<dbReference type="EMBL" id="KB730214">
    <property type="protein sequence ID" value="ENH70054.1"/>
    <property type="molecule type" value="Genomic_DNA"/>
</dbReference>
<feature type="repeat" description="TPR" evidence="1">
    <location>
        <begin position="349"/>
        <end position="382"/>
    </location>
</feature>
<evidence type="ECO:0000313" key="4">
    <source>
        <dbReference type="EMBL" id="ENH70054.1"/>
    </source>
</evidence>
<evidence type="ECO:0000256" key="1">
    <source>
        <dbReference type="PROSITE-ProRule" id="PRU00339"/>
    </source>
</evidence>
<evidence type="ECO:0000313" key="5">
    <source>
        <dbReference type="Proteomes" id="UP000016928"/>
    </source>
</evidence>
<organism evidence="4 5">
    <name type="scientific">Fusarium oxysporum f. sp. cubense (strain race 1)</name>
    <name type="common">Panama disease fungus</name>
    <dbReference type="NCBI Taxonomy" id="1229664"/>
    <lineage>
        <taxon>Eukaryota</taxon>
        <taxon>Fungi</taxon>
        <taxon>Dikarya</taxon>
        <taxon>Ascomycota</taxon>
        <taxon>Pezizomycotina</taxon>
        <taxon>Sordariomycetes</taxon>
        <taxon>Hypocreomycetidae</taxon>
        <taxon>Hypocreales</taxon>
        <taxon>Nectriaceae</taxon>
        <taxon>Fusarium</taxon>
        <taxon>Fusarium oxysporum species complex</taxon>
    </lineage>
</organism>
<dbReference type="SUPFAM" id="SSF48452">
    <property type="entry name" value="TPR-like"/>
    <property type="match status" value="2"/>
</dbReference>
<feature type="region of interest" description="Disordered" evidence="2">
    <location>
        <begin position="514"/>
        <end position="549"/>
    </location>
</feature>
<feature type="compositionally biased region" description="Acidic residues" evidence="2">
    <location>
        <begin position="524"/>
        <end position="536"/>
    </location>
</feature>
<dbReference type="PANTHER" id="PTHR38886:SF1">
    <property type="entry name" value="NACHT-NTPASE AND P-LOOP NTPASES N-TERMINAL DOMAIN-CONTAINING PROTEIN"/>
    <property type="match status" value="1"/>
</dbReference>
<feature type="domain" description="Ubiquitin-like" evidence="3">
    <location>
        <begin position="168"/>
        <end position="251"/>
    </location>
</feature>
<dbReference type="Gene3D" id="1.25.40.10">
    <property type="entry name" value="Tetratricopeptide repeat domain"/>
    <property type="match status" value="1"/>
</dbReference>
<dbReference type="PROSITE" id="PS50005">
    <property type="entry name" value="TPR"/>
    <property type="match status" value="1"/>
</dbReference>
<dbReference type="OrthoDB" id="3045089at2759"/>
<reference evidence="5" key="1">
    <citation type="submission" date="2012-09" db="EMBL/GenBank/DDBJ databases">
        <title>Genome sequencing and comparative transcriptomics of race 1 and race 4 of banana pathogen: Fusarium oxysporum f. sp. cubense.</title>
        <authorList>
            <person name="Fang X."/>
            <person name="Huang J."/>
        </authorList>
    </citation>
    <scope>NUCLEOTIDE SEQUENCE [LARGE SCALE GENOMIC DNA]</scope>
    <source>
        <strain evidence="5">race 1</strain>
    </source>
</reference>
<dbReference type="VEuPathDB" id="FungiDB:FOC1_g10002363"/>
<dbReference type="InterPro" id="IPR019734">
    <property type="entry name" value="TPR_rpt"/>
</dbReference>
<accession>N4U4I3</accession>
<dbReference type="STRING" id="1229664.N4U4I3"/>
<keyword evidence="1" id="KW-0802">TPR repeat</keyword>
<dbReference type="HOGENOM" id="CLU_021979_2_0_1"/>
<dbReference type="OMA" id="DENTWEM"/>
<proteinExistence type="predicted"/>
<reference evidence="5" key="2">
    <citation type="journal article" date="2014" name="PLoS ONE">
        <title>Genome and Transcriptome Analysis of the Fungal Pathogen Fusarium oxysporum f. sp. cubense Causing Banana Vascular Wilt Disease.</title>
        <authorList>
            <person name="Guo L."/>
            <person name="Han L."/>
            <person name="Yang L."/>
            <person name="Zeng H."/>
            <person name="Fan D."/>
            <person name="Zhu Y."/>
            <person name="Feng Y."/>
            <person name="Wang G."/>
            <person name="Peng C."/>
            <person name="Jiang X."/>
            <person name="Zhou D."/>
            <person name="Ni P."/>
            <person name="Liang C."/>
            <person name="Liu L."/>
            <person name="Wang J."/>
            <person name="Mao C."/>
            <person name="Fang X."/>
            <person name="Peng M."/>
            <person name="Huang J."/>
        </authorList>
    </citation>
    <scope>NUCLEOTIDE SEQUENCE [LARGE SCALE GENOMIC DNA]</scope>
    <source>
        <strain evidence="5">race 1</strain>
    </source>
</reference>
<dbReference type="InterPro" id="IPR054464">
    <property type="entry name" value="ULD_fung"/>
</dbReference>
<feature type="compositionally biased region" description="Basic and acidic residues" evidence="2">
    <location>
        <begin position="514"/>
        <end position="523"/>
    </location>
</feature>
<dbReference type="PANTHER" id="PTHR38886">
    <property type="entry name" value="SESA DOMAIN-CONTAINING PROTEIN"/>
    <property type="match status" value="1"/>
</dbReference>
<dbReference type="SMART" id="SM00028">
    <property type="entry name" value="TPR"/>
    <property type="match status" value="3"/>
</dbReference>
<dbReference type="Pfam" id="PF13181">
    <property type="entry name" value="TPR_8"/>
    <property type="match status" value="2"/>
</dbReference>
<gene>
    <name evidence="4" type="ORF">FOC1_g10002363</name>
</gene>
<protein>
    <submittedName>
        <fullName evidence="4">General transcriptional corepressor ssn6</fullName>
    </submittedName>
</protein>
<evidence type="ECO:0000259" key="3">
    <source>
        <dbReference type="Pfam" id="PF22893"/>
    </source>
</evidence>
<sequence length="549" mass="63084">MSFGYAVGDVIAILGLFERIAIELRNYKDAPMHFQRLCAELDLVRSTLKHVLILEPESPAERQTLEKVRAIIMHCGQPLQSMAEKMRAKESSLGHFKTTRSLSSIGTRLHWSMIAQSDVEELRKTIMSQMAAINILLSVQQMYMLLDITAQLKHIIRAIEAIPLHLTLDIVRLDDAHGESWALPLQACTTWESFTNMLQFVVYANNRPGADYITHNLFDVSNAKTGKHIDENTWEMSVKPGFHVEQAMVVKRARSLESCTDLDCPGTFTEQVLEHGNRKVWVRYLQPMEPIQNMDDAHRLLSETPTHPMANAFIGLAILRTAEEGFLDNSVQNAREHLEIAVKSDSSIAENWYLLGRACIKLQDYKRAHERLQSAVYIEPHCPSFWITTAILYFRIDQYRDSFDYLARALRLNVHLFEPWYNLGVLYDLCTNQHDEAVKAFIECLERAPELLNVQARVDAQKAYIEDDDLKLFNDSLIEEMIETPLSDQYYKVHTMPASDDHFTLDSLRQDTWEDNNADKDSLSDDDYSDWDESSEDNMIAADFSQRMA</sequence>
<dbReference type="Proteomes" id="UP000016928">
    <property type="component" value="Unassembled WGS sequence"/>
</dbReference>
<evidence type="ECO:0000256" key="2">
    <source>
        <dbReference type="SAM" id="MobiDB-lite"/>
    </source>
</evidence>